<dbReference type="Pfam" id="PF09578">
    <property type="entry name" value="Spore_YabQ"/>
    <property type="match status" value="1"/>
</dbReference>
<protein>
    <submittedName>
        <fullName evidence="2">Spore cortex biosynthesis protein YabQ</fullName>
    </submittedName>
</protein>
<organism evidence="2 3">
    <name type="scientific">Bacillus cytotoxicus</name>
    <dbReference type="NCBI Taxonomy" id="580165"/>
    <lineage>
        <taxon>Bacteria</taxon>
        <taxon>Bacillati</taxon>
        <taxon>Bacillota</taxon>
        <taxon>Bacilli</taxon>
        <taxon>Bacillales</taxon>
        <taxon>Bacillaceae</taxon>
        <taxon>Bacillus</taxon>
        <taxon>Bacillus cereus group</taxon>
    </lineage>
</organism>
<dbReference type="RefSeq" id="WP_041809349.1">
    <property type="nucleotide sequence ID" value="NZ_CP024096.1"/>
</dbReference>
<feature type="transmembrane region" description="Helical" evidence="1">
    <location>
        <begin position="39"/>
        <end position="62"/>
    </location>
</feature>
<accession>A0AAX2CB89</accession>
<feature type="transmembrane region" description="Helical" evidence="1">
    <location>
        <begin position="68"/>
        <end position="87"/>
    </location>
</feature>
<gene>
    <name evidence="2" type="ORF">BCB44BAC_00050</name>
</gene>
<keyword evidence="1" id="KW-0812">Transmembrane</keyword>
<evidence type="ECO:0000256" key="1">
    <source>
        <dbReference type="SAM" id="Phobius"/>
    </source>
</evidence>
<dbReference type="AlphaFoldDB" id="A0AAX2CB89"/>
<feature type="transmembrane region" description="Helical" evidence="1">
    <location>
        <begin position="116"/>
        <end position="137"/>
    </location>
</feature>
<feature type="transmembrane region" description="Helical" evidence="1">
    <location>
        <begin position="94"/>
        <end position="110"/>
    </location>
</feature>
<dbReference type="EMBL" id="FMIK01000003">
    <property type="protein sequence ID" value="SCL81693.1"/>
    <property type="molecule type" value="Genomic_DNA"/>
</dbReference>
<reference evidence="2 3" key="1">
    <citation type="submission" date="2016-08" db="EMBL/GenBank/DDBJ databases">
        <authorList>
            <person name="Loux V."/>
            <person name="Rue O."/>
        </authorList>
    </citation>
    <scope>NUCLEOTIDE SEQUENCE [LARGE SCALE GENOMIC DNA]</scope>
    <source>
        <strain evidence="2 3">AFSSA_08CEB44bac</strain>
    </source>
</reference>
<feature type="transmembrane region" description="Helical" evidence="1">
    <location>
        <begin position="149"/>
        <end position="173"/>
    </location>
</feature>
<proteinExistence type="predicted"/>
<feature type="transmembrane region" description="Helical" evidence="1">
    <location>
        <begin position="6"/>
        <end position="27"/>
    </location>
</feature>
<comment type="caution">
    <text evidence="2">The sequence shown here is derived from an EMBL/GenBank/DDBJ whole genome shotgun (WGS) entry which is preliminary data.</text>
</comment>
<keyword evidence="1" id="KW-1133">Transmembrane helix</keyword>
<evidence type="ECO:0000313" key="2">
    <source>
        <dbReference type="EMBL" id="SCL81693.1"/>
    </source>
</evidence>
<sequence length="217" mass="26074">MSLTVQLYTMLSMIGMGAWIGASLDTYQRFLKRQQRKRWIVFMNDILFWIVQALFVFYILLLVNEAELRVYVFVALLCGFAAYQSLLKSLYMKVLNFLIYISMQMIQFAIQMIKQLLIKPVVVMTQLMIALILFLFRMLLSVGHVLWKFLTLIVLFVWKVFFWPFRFIASLIWKLLPNHVKLFIEKYAGLLEYLKKWKEYIFKIWRQLKQKLGGPRK</sequence>
<dbReference type="NCBIfam" id="TIGR02893">
    <property type="entry name" value="spore_yabQ"/>
    <property type="match status" value="1"/>
</dbReference>
<keyword evidence="1" id="KW-0472">Membrane</keyword>
<dbReference type="GeneID" id="33895358"/>
<dbReference type="Proteomes" id="UP000242164">
    <property type="component" value="Unassembled WGS sequence"/>
</dbReference>
<evidence type="ECO:0000313" key="3">
    <source>
        <dbReference type="Proteomes" id="UP000242164"/>
    </source>
</evidence>
<dbReference type="InterPro" id="IPR019074">
    <property type="entry name" value="YabQ"/>
</dbReference>
<name>A0AAX2CB89_9BACI</name>